<feature type="repeat" description="HEAT" evidence="3">
    <location>
        <begin position="1463"/>
        <end position="1499"/>
    </location>
</feature>
<keyword evidence="2" id="KW-0677">Repeat</keyword>
<feature type="domain" description="TOG" evidence="4">
    <location>
        <begin position="1369"/>
        <end position="1601"/>
    </location>
</feature>
<evidence type="ECO:0000313" key="6">
    <source>
        <dbReference type="Proteomes" id="UP000481153"/>
    </source>
</evidence>
<name>A0A6G0WMH5_9STRA</name>
<evidence type="ECO:0000313" key="5">
    <source>
        <dbReference type="EMBL" id="KAF0728520.1"/>
    </source>
</evidence>
<reference evidence="5 6" key="1">
    <citation type="submission" date="2019-07" db="EMBL/GenBank/DDBJ databases">
        <title>Genomics analysis of Aphanomyces spp. identifies a new class of oomycete effector associated with host adaptation.</title>
        <authorList>
            <person name="Gaulin E."/>
        </authorList>
    </citation>
    <scope>NUCLEOTIDE SEQUENCE [LARGE SCALE GENOMIC DNA]</scope>
    <source>
        <strain evidence="5 6">ATCC 201684</strain>
    </source>
</reference>
<dbReference type="Pfam" id="PF24984">
    <property type="entry name" value="HEAT_EF3_GNC1"/>
    <property type="match status" value="1"/>
</dbReference>
<sequence length="2671" mass="294332">MESDGSVLEKLLEEICYRPSSATIRAHMSSCEESFKAAPQLKKTANQVLNSIFRCKQKSSAKHLLNLLDMFLLADEGFYEAFTERLIARSKSIALSFDSARILGVQMTCTVLRFKCDPNSTLAKGLLEALCTLLEMVSGNNFRLQNAAVKYVVDICKQSASTFEQLFEMICATPSTANIEMGSTKFRATKILIENFVGLLEPNNRLRLLSNFTFWAFESKYRPRASELKSFDDFLNTVSSEEFAAVVEPVMSRMLKKSPDSLLEATTLMTSALRFDFDRYIDNVFIPIFTLKIRSQKDDVRDNCVGLIEAVISRCGDLRPAQTILVELLNVLEGKHGILAQSYQREAVFLSLYNISKHLDSLDSSGAIELANLCIPRLIKVANKEANETARSLGVLTVSKWLLPLKSAPIPDEVGAIFLSGLQNKSESTVVAYSRAILSVCDTLSEYLKMDSKIISELVRLVQVSNKKPNILHLDGLISICALAILWSKHKEISQVLDIEMLFTDESFFFSTSVGLLLQATSGASSLIETIEVTTLKSVSSVICCLLSHSEPPRSLHLYKILVGLLNHQNLTIRSSCLAEVKMLVSENKRHSIALIDAMSDGLSRIKTKTIATDDNSCDKNQVTSISGILRKNLRTILPETIYEEVLVVQIFPRALLLAHHPLVVQGNRKDYFCREWDNIKGRFVESVDEELTLHDAVDDLFAFIPGLRDSTNSLVSSYLLSTEAQHRTSAHRVIATLLDFAGSGSGESLVHEGILRNFVATRLSDENVVEISRQDVEIYNTPEGTLYEVVKIKDEKPTVRSRGTEDEKWEQQVREEIERKRLLKGKSEEKKKLTKEEHELLSKQSLIRQRLASAKTTVAHVERLLFFLSATSPQEFQPSIPYLLSPCLKLLENPFFSEDALVLIRHLCRSVMPASLRTNSNQLAYLLKTSHLASCHENVDDIKAYAETFEHLFSVLVETVFGYVLSSEDEFDLNEEYVLLNPPTFHLVYPIIKIVMEKTLLFRRFVVPLFSAHAKMIKEEEEMEVGDMAAQRMLRASMINLTLSWLSHDEKVGSITPDLILSQLCAGPPLSPDEWNPILGDNGLLSAKSSLRLACLKAILNIDEESLNVDIDSLITCYLFLSKFDKEEQNKTVAADVWSRYSLTLPEDYIEYLLPLLGHKYANIREASGAALANAMTLYGNSIPAALSRVRSLFVVKESKDSSLDEVDAFGIPSIRRNNKLEEGLEEQLPRIGVGICLGYCASEGVLSHEYVLDTLKFIIERGLGDSNSDVRQHMRKAGIQIIERNGAVYTSELLAILETPFESTGSSPQEIASHDHQKESVVVLLGSLAKHMDKSDPKVIAIIQRLMDSLSIPSESVQRAIAICLSPLIPSVKERSAVILDELLEKATQGATYGDRMGAAFGISAVVKGLGIAALKQHAIIPRLEEAMKNSNPNSRQGALIVIECLCERLGFLFEPYVIVILPILLKSFADTNPQVREAASLTSKGIMRHLSAHGVKLVLPSILRAVDDSAWRTKHAAIQLLGAMASCAPKQLGSCLPQIIPKLTESFSDSHPRVKEAGHTAMNDIAQVIRNPEISSISSVLLAGLQDPNRKTNEALQALQSMVFVHSIDAPSMALIMPILQRGLTDRLSETKKKAALIVGNMCSMVNDAKDLVPYLDSIAPCLQIQLLDPIPEVRTIASKALGMLVKGLGQSHFPSLVQSLLSAMKSDGSSVERSGSAQGLCEVLVALGLDPLDTYLREEIFPLARHPKASVREGLLWVIAFLPPALGKTFAKYLNKALPMVVAGLSDESEGVREVAMHAGSIVVNAHALSHTKDILPALEAGIFDDNWRIRQSSISLLGDLLYRVSGSSGKVVYVENNDSDDDDDDSIGNAAGERAMLKILGKSRRDLVLSSLYMARSDTSAIVRQSALQVWKSVVSNTPKTLKTILETLMNSIVQSLAGDNPEKQAVAGRTLGDIVSKLGERVMPEVVPILRSGLSPHNPEGMRQGVCLGLAEVIGCSPKKQLEDFVETLVDALEEALCDENIVVRAAAGQAFDVFHKSMGYRSIDEVVPRLLKRIQSSNDDTQLKALLGLQEMVTVKSREVLPYLIPRLLTTPLTHAHVQAIARIAAVSGSVIHYHIDRIMSVLFAEYVNLHENLDMAQAIKESLKALALGVEDAGVQWLSSEMCKYCESDTVQMRYLACWLVSTFCESTSTNYNEQVPIFIKYILQRFNDSDPAVVQAASDSFNSLNSTIRPEELSKHIDFMRNNLNALVSDARHRKGGVGSGEFLLPALCIPKGLDPFLPSYHHALMNGTPETRQSAAAGLGELVLLANATCLKSVLIKLTGPLIRIAGDRFPSHVKSAILSTLEILLNKGGAALKPFLPQLQTTFVKALNDPSGEVRSHGGSALTQLVKLSQRVDPLMSELSDRLVTSNGGVKEACLSSIVSILNSVGGKVSQPVLLSLLNILQDSLDSEEDVLRTQACICTGFIFGLLENGEGQFLDTIGCIDASSVWTRRHSSALICEHVLVSKCDWVDNCVPRIVDLLSRLSGDEKPVVRTTSLQAMVSTIQRSSTSISNFVPPVAKCLGDSQKDVNRAALRVVKKMAKQEPTITRTCLHELVPLTFQHIKSTNISVKFAAERALLYLLEIHTRPDTLIEYSNSSDQGKLLTEYSRRVLSKLKAEGDSD</sequence>
<dbReference type="SUPFAM" id="SSF48371">
    <property type="entry name" value="ARM repeat"/>
    <property type="match status" value="5"/>
</dbReference>
<dbReference type="InterPro" id="IPR056810">
    <property type="entry name" value="GNC1-like_N"/>
</dbReference>
<organism evidence="5 6">
    <name type="scientific">Aphanomyces euteiches</name>
    <dbReference type="NCBI Taxonomy" id="100861"/>
    <lineage>
        <taxon>Eukaryota</taxon>
        <taxon>Sar</taxon>
        <taxon>Stramenopiles</taxon>
        <taxon>Oomycota</taxon>
        <taxon>Saprolegniomycetes</taxon>
        <taxon>Saprolegniales</taxon>
        <taxon>Verrucalvaceae</taxon>
        <taxon>Aphanomyces</taxon>
    </lineage>
</organism>
<dbReference type="GO" id="GO:0019887">
    <property type="term" value="F:protein kinase regulator activity"/>
    <property type="evidence" value="ECO:0007669"/>
    <property type="project" value="TreeGrafter"/>
</dbReference>
<keyword evidence="6" id="KW-1185">Reference proteome</keyword>
<accession>A0A6G0WMH5</accession>
<dbReference type="PROSITE" id="PS50077">
    <property type="entry name" value="HEAT_REPEAT"/>
    <property type="match status" value="3"/>
</dbReference>
<dbReference type="Pfam" id="PF23271">
    <property type="entry name" value="HEAT_GCN1"/>
    <property type="match status" value="1"/>
</dbReference>
<evidence type="ECO:0000256" key="3">
    <source>
        <dbReference type="PROSITE-ProRule" id="PRU00103"/>
    </source>
</evidence>
<comment type="similarity">
    <text evidence="1">Belongs to the GCN1 family.</text>
</comment>
<dbReference type="InterPro" id="IPR016024">
    <property type="entry name" value="ARM-type_fold"/>
</dbReference>
<dbReference type="Pfam" id="PF24993">
    <property type="entry name" value="GNC1_N"/>
    <property type="match status" value="1"/>
</dbReference>
<dbReference type="Proteomes" id="UP000481153">
    <property type="component" value="Unassembled WGS sequence"/>
</dbReference>
<dbReference type="InterPro" id="IPR057546">
    <property type="entry name" value="HEAT_GCN1"/>
</dbReference>
<dbReference type="Gene3D" id="1.25.10.10">
    <property type="entry name" value="Leucine-rich Repeat Variant"/>
    <property type="match status" value="6"/>
</dbReference>
<gene>
    <name evidence="5" type="ORF">Ae201684_013704</name>
</gene>
<evidence type="ECO:0000259" key="4">
    <source>
        <dbReference type="SMART" id="SM01349"/>
    </source>
</evidence>
<dbReference type="GO" id="GO:0034198">
    <property type="term" value="P:cellular response to amino acid starvation"/>
    <property type="evidence" value="ECO:0007669"/>
    <property type="project" value="TreeGrafter"/>
</dbReference>
<comment type="caution">
    <text evidence="5">The sequence shown here is derived from an EMBL/GenBank/DDBJ whole genome shotgun (WGS) entry which is preliminary data.</text>
</comment>
<proteinExistence type="inferred from homology"/>
<dbReference type="InterPro" id="IPR021133">
    <property type="entry name" value="HEAT_type_2"/>
</dbReference>
<feature type="repeat" description="HEAT" evidence="3">
    <location>
        <begin position="1662"/>
        <end position="1700"/>
    </location>
</feature>
<dbReference type="Pfam" id="PF25801">
    <property type="entry name" value="HEAT_GCN1_C_2"/>
    <property type="match status" value="1"/>
</dbReference>
<dbReference type="EMBL" id="VJMJ01000176">
    <property type="protein sequence ID" value="KAF0728520.1"/>
    <property type="molecule type" value="Genomic_DNA"/>
</dbReference>
<protein>
    <recommendedName>
        <fullName evidence="4">TOG domain-containing protein</fullName>
    </recommendedName>
</protein>
<dbReference type="SMART" id="SM01349">
    <property type="entry name" value="TOG"/>
    <property type="match status" value="1"/>
</dbReference>
<dbReference type="InterPro" id="IPR011989">
    <property type="entry name" value="ARM-like"/>
</dbReference>
<dbReference type="PANTHER" id="PTHR23346:SF7">
    <property type="entry name" value="STALLED RIBOSOME SENSOR GCN1"/>
    <property type="match status" value="1"/>
</dbReference>
<dbReference type="Pfam" id="PF24987">
    <property type="entry name" value="HEAT_EF3_N"/>
    <property type="match status" value="1"/>
</dbReference>
<evidence type="ECO:0000256" key="1">
    <source>
        <dbReference type="ARBA" id="ARBA00007366"/>
    </source>
</evidence>
<evidence type="ECO:0000256" key="2">
    <source>
        <dbReference type="ARBA" id="ARBA00022737"/>
    </source>
</evidence>
<dbReference type="GO" id="GO:0006417">
    <property type="term" value="P:regulation of translation"/>
    <property type="evidence" value="ECO:0007669"/>
    <property type="project" value="TreeGrafter"/>
</dbReference>
<dbReference type="PANTHER" id="PTHR23346">
    <property type="entry name" value="TRANSLATIONAL ACTIVATOR GCN1-RELATED"/>
    <property type="match status" value="1"/>
</dbReference>
<dbReference type="GO" id="GO:0005829">
    <property type="term" value="C:cytosol"/>
    <property type="evidence" value="ECO:0007669"/>
    <property type="project" value="TreeGrafter"/>
</dbReference>
<dbReference type="InterPro" id="IPR034085">
    <property type="entry name" value="TOG"/>
</dbReference>
<dbReference type="VEuPathDB" id="FungiDB:AeMF1_010032"/>
<feature type="repeat" description="HEAT" evidence="3">
    <location>
        <begin position="1542"/>
        <end position="1579"/>
    </location>
</feature>